<feature type="compositionally biased region" description="Polar residues" evidence="1">
    <location>
        <begin position="67"/>
        <end position="83"/>
    </location>
</feature>
<organism evidence="2 3">
    <name type="scientific">Zizania palustris</name>
    <name type="common">Northern wild rice</name>
    <dbReference type="NCBI Taxonomy" id="103762"/>
    <lineage>
        <taxon>Eukaryota</taxon>
        <taxon>Viridiplantae</taxon>
        <taxon>Streptophyta</taxon>
        <taxon>Embryophyta</taxon>
        <taxon>Tracheophyta</taxon>
        <taxon>Spermatophyta</taxon>
        <taxon>Magnoliopsida</taxon>
        <taxon>Liliopsida</taxon>
        <taxon>Poales</taxon>
        <taxon>Poaceae</taxon>
        <taxon>BOP clade</taxon>
        <taxon>Oryzoideae</taxon>
        <taxon>Oryzeae</taxon>
        <taxon>Zizaniinae</taxon>
        <taxon>Zizania</taxon>
    </lineage>
</organism>
<comment type="caution">
    <text evidence="2">The sequence shown here is derived from an EMBL/GenBank/DDBJ whole genome shotgun (WGS) entry which is preliminary data.</text>
</comment>
<proteinExistence type="predicted"/>
<evidence type="ECO:0000313" key="2">
    <source>
        <dbReference type="EMBL" id="KAG8051940.1"/>
    </source>
</evidence>
<keyword evidence="3" id="KW-1185">Reference proteome</keyword>
<protein>
    <submittedName>
        <fullName evidence="2">Uncharacterized protein</fullName>
    </submittedName>
</protein>
<name>A0A8J5RZN2_ZIZPA</name>
<gene>
    <name evidence="2" type="ORF">GUJ93_ZPchr0001g31743</name>
</gene>
<dbReference type="Proteomes" id="UP000729402">
    <property type="component" value="Unassembled WGS sequence"/>
</dbReference>
<dbReference type="AlphaFoldDB" id="A0A8J5RZN2"/>
<sequence length="140" mass="14895">MCPQASLLLRHASGLLATRDASLDTPLHLSTRHLLPQLWLRCPHHRSSATPTPDLVLLGLPSSSSGTATPYHNSGFTAPTTDLASPHPKSSVPSLPHGATPPQASPLRPARCESLCISSEERCGRQPTQFKTAAGIVKRL</sequence>
<accession>A0A8J5RZN2</accession>
<reference evidence="2" key="2">
    <citation type="submission" date="2021-02" db="EMBL/GenBank/DDBJ databases">
        <authorList>
            <person name="Kimball J.A."/>
            <person name="Haas M.W."/>
            <person name="Macchietto M."/>
            <person name="Kono T."/>
            <person name="Duquette J."/>
            <person name="Shao M."/>
        </authorList>
    </citation>
    <scope>NUCLEOTIDE SEQUENCE</scope>
    <source>
        <tissue evidence="2">Fresh leaf tissue</tissue>
    </source>
</reference>
<feature type="region of interest" description="Disordered" evidence="1">
    <location>
        <begin position="61"/>
        <end position="108"/>
    </location>
</feature>
<evidence type="ECO:0000256" key="1">
    <source>
        <dbReference type="SAM" id="MobiDB-lite"/>
    </source>
</evidence>
<dbReference type="EMBL" id="JAAALK010000288">
    <property type="protein sequence ID" value="KAG8051940.1"/>
    <property type="molecule type" value="Genomic_DNA"/>
</dbReference>
<reference evidence="2" key="1">
    <citation type="journal article" date="2021" name="bioRxiv">
        <title>Whole Genome Assembly and Annotation of Northern Wild Rice, Zizania palustris L., Supports a Whole Genome Duplication in the Zizania Genus.</title>
        <authorList>
            <person name="Haas M."/>
            <person name="Kono T."/>
            <person name="Macchietto M."/>
            <person name="Millas R."/>
            <person name="McGilp L."/>
            <person name="Shao M."/>
            <person name="Duquette J."/>
            <person name="Hirsch C.N."/>
            <person name="Kimball J."/>
        </authorList>
    </citation>
    <scope>NUCLEOTIDE SEQUENCE</scope>
    <source>
        <tissue evidence="2">Fresh leaf tissue</tissue>
    </source>
</reference>
<evidence type="ECO:0000313" key="3">
    <source>
        <dbReference type="Proteomes" id="UP000729402"/>
    </source>
</evidence>